<dbReference type="PROSITE" id="PS50042">
    <property type="entry name" value="CNMP_BINDING_3"/>
    <property type="match status" value="1"/>
</dbReference>
<dbReference type="SUPFAM" id="SSF55874">
    <property type="entry name" value="ATPase domain of HSP90 chaperone/DNA topoisomerase II/histidine kinase"/>
    <property type="match status" value="1"/>
</dbReference>
<proteinExistence type="predicted"/>
<dbReference type="Proteomes" id="UP000619260">
    <property type="component" value="Unassembled WGS sequence"/>
</dbReference>
<dbReference type="InterPro" id="IPR000595">
    <property type="entry name" value="cNMP-bd_dom"/>
</dbReference>
<dbReference type="CDD" id="cd00038">
    <property type="entry name" value="CAP_ED"/>
    <property type="match status" value="1"/>
</dbReference>
<comment type="caution">
    <text evidence="7">The sequence shown here is derived from an EMBL/GenBank/DDBJ whole genome shotgun (WGS) entry which is preliminary data.</text>
</comment>
<dbReference type="InterPro" id="IPR004358">
    <property type="entry name" value="Sig_transdc_His_kin-like_C"/>
</dbReference>
<dbReference type="PANTHER" id="PTHR43065">
    <property type="entry name" value="SENSOR HISTIDINE KINASE"/>
    <property type="match status" value="1"/>
</dbReference>
<dbReference type="InterPro" id="IPR003594">
    <property type="entry name" value="HATPase_dom"/>
</dbReference>
<dbReference type="GO" id="GO:0004673">
    <property type="term" value="F:protein histidine kinase activity"/>
    <property type="evidence" value="ECO:0007669"/>
    <property type="project" value="UniProtKB-EC"/>
</dbReference>
<dbReference type="InterPro" id="IPR036890">
    <property type="entry name" value="HATPase_C_sf"/>
</dbReference>
<sequence length="478" mass="52669">MDRVGTLEPDDLRKLFLFEKLSEEQLAWLSEHGWVAEAEAGEFLLREGEPVEVFVVLLSGTMAMSRRVGQDDVETIRTDQVGVYAGATQSYLDSSDRQTYTATVRTVSPVRVFALTDDDFAWAMRTWFPMAIHLLDGLMMGMRRGQEIIGQRQHLLALGALSAGLTHELNNPAAAAVRATSELRGRVAGMRSKLSMMAHKEIEPVLLEMLVELQEEAIGGVADAPTLSAVQESEREDEIGDWLEEHGVEDGWDLAPIFVNAGTTTEFLDKIADRAPEDLLELAVRWVSYCLETELLINEITDSVTRMSTLVSAAKQYSHMDRAPFERADIHLGLKSTMIMLSGKLQGIEVVKDFDRTLPPVPVYAGELNQVWTNLIDNAVQAMNGSGTLTVRTYEENGNARVEIGDTGPGIPPELRQRIFEPFFTTKPVGQGTGLGLDVAYRIVVGRHGGSLTVESEPGNTRFIVCLPLTERPAEAAV</sequence>
<keyword evidence="3 7" id="KW-0418">Kinase</keyword>
<evidence type="ECO:0000256" key="4">
    <source>
        <dbReference type="ARBA" id="ARBA00023012"/>
    </source>
</evidence>
<dbReference type="SUPFAM" id="SSF51206">
    <property type="entry name" value="cAMP-binding domain-like"/>
    <property type="match status" value="1"/>
</dbReference>
<feature type="domain" description="Cyclic nucleotide-binding" evidence="5">
    <location>
        <begin position="17"/>
        <end position="120"/>
    </location>
</feature>
<evidence type="ECO:0000256" key="1">
    <source>
        <dbReference type="ARBA" id="ARBA00000085"/>
    </source>
</evidence>
<dbReference type="PROSITE" id="PS50109">
    <property type="entry name" value="HIS_KIN"/>
    <property type="match status" value="1"/>
</dbReference>
<keyword evidence="4" id="KW-0902">Two-component regulatory system</keyword>
<dbReference type="SMART" id="SM00387">
    <property type="entry name" value="HATPase_c"/>
    <property type="match status" value="1"/>
</dbReference>
<evidence type="ECO:0000256" key="3">
    <source>
        <dbReference type="ARBA" id="ARBA00022777"/>
    </source>
</evidence>
<dbReference type="InterPro" id="IPR014710">
    <property type="entry name" value="RmlC-like_jellyroll"/>
</dbReference>
<evidence type="ECO:0000256" key="2">
    <source>
        <dbReference type="ARBA" id="ARBA00012438"/>
    </source>
</evidence>
<accession>A0A8J4DT19</accession>
<dbReference type="PRINTS" id="PR00344">
    <property type="entry name" value="BCTRLSENSOR"/>
</dbReference>
<dbReference type="EMBL" id="BOPF01000021">
    <property type="protein sequence ID" value="GIJ48463.1"/>
    <property type="molecule type" value="Genomic_DNA"/>
</dbReference>
<dbReference type="InterPro" id="IPR018490">
    <property type="entry name" value="cNMP-bd_dom_sf"/>
</dbReference>
<keyword evidence="8" id="KW-1185">Reference proteome</keyword>
<evidence type="ECO:0000259" key="6">
    <source>
        <dbReference type="PROSITE" id="PS50109"/>
    </source>
</evidence>
<evidence type="ECO:0000313" key="7">
    <source>
        <dbReference type="EMBL" id="GIJ48463.1"/>
    </source>
</evidence>
<dbReference type="GO" id="GO:0000160">
    <property type="term" value="P:phosphorelay signal transduction system"/>
    <property type="evidence" value="ECO:0007669"/>
    <property type="project" value="UniProtKB-KW"/>
</dbReference>
<dbReference type="PANTHER" id="PTHR43065:SF48">
    <property type="entry name" value="HISTIDINE KINASE"/>
    <property type="match status" value="1"/>
</dbReference>
<dbReference type="Pfam" id="PF00027">
    <property type="entry name" value="cNMP_binding"/>
    <property type="match status" value="1"/>
</dbReference>
<dbReference type="RefSeq" id="WP_203901953.1">
    <property type="nucleotide sequence ID" value="NZ_BOPF01000021.1"/>
</dbReference>
<dbReference type="SMART" id="SM00100">
    <property type="entry name" value="cNMP"/>
    <property type="match status" value="1"/>
</dbReference>
<dbReference type="EC" id="2.7.13.3" evidence="2"/>
<protein>
    <recommendedName>
        <fullName evidence="2">histidine kinase</fullName>
        <ecNumber evidence="2">2.7.13.3</ecNumber>
    </recommendedName>
</protein>
<organism evidence="7 8">
    <name type="scientific">Virgisporangium aliadipatigenens</name>
    <dbReference type="NCBI Taxonomy" id="741659"/>
    <lineage>
        <taxon>Bacteria</taxon>
        <taxon>Bacillati</taxon>
        <taxon>Actinomycetota</taxon>
        <taxon>Actinomycetes</taxon>
        <taxon>Micromonosporales</taxon>
        <taxon>Micromonosporaceae</taxon>
        <taxon>Virgisporangium</taxon>
    </lineage>
</organism>
<keyword evidence="3 7" id="KW-0808">Transferase</keyword>
<dbReference type="Pfam" id="PF02518">
    <property type="entry name" value="HATPase_c"/>
    <property type="match status" value="1"/>
</dbReference>
<dbReference type="InterPro" id="IPR005467">
    <property type="entry name" value="His_kinase_dom"/>
</dbReference>
<evidence type="ECO:0000259" key="5">
    <source>
        <dbReference type="PROSITE" id="PS50042"/>
    </source>
</evidence>
<evidence type="ECO:0000313" key="8">
    <source>
        <dbReference type="Proteomes" id="UP000619260"/>
    </source>
</evidence>
<dbReference type="Gene3D" id="1.10.287.130">
    <property type="match status" value="1"/>
</dbReference>
<dbReference type="Gene3D" id="2.60.120.10">
    <property type="entry name" value="Jelly Rolls"/>
    <property type="match status" value="1"/>
</dbReference>
<reference evidence="7" key="1">
    <citation type="submission" date="2021-01" db="EMBL/GenBank/DDBJ databases">
        <title>Whole genome shotgun sequence of Virgisporangium aliadipatigenens NBRC 105644.</title>
        <authorList>
            <person name="Komaki H."/>
            <person name="Tamura T."/>
        </authorList>
    </citation>
    <scope>NUCLEOTIDE SEQUENCE</scope>
    <source>
        <strain evidence="7">NBRC 105644</strain>
    </source>
</reference>
<name>A0A8J4DT19_9ACTN</name>
<dbReference type="Gene3D" id="3.30.565.10">
    <property type="entry name" value="Histidine kinase-like ATPase, C-terminal domain"/>
    <property type="match status" value="1"/>
</dbReference>
<gene>
    <name evidence="7" type="ORF">Val02_53490</name>
</gene>
<feature type="domain" description="Histidine kinase" evidence="6">
    <location>
        <begin position="367"/>
        <end position="471"/>
    </location>
</feature>
<dbReference type="AlphaFoldDB" id="A0A8J4DT19"/>
<comment type="catalytic activity">
    <reaction evidence="1">
        <text>ATP + protein L-histidine = ADP + protein N-phospho-L-histidine.</text>
        <dbReference type="EC" id="2.7.13.3"/>
    </reaction>
</comment>